<protein>
    <submittedName>
        <fullName evidence="2">Uncharacterized protein</fullName>
    </submittedName>
</protein>
<organism evidence="2 3">
    <name type="scientific">Candidatus Acetatifactor stercoripullorum</name>
    <dbReference type="NCBI Taxonomy" id="2838414"/>
    <lineage>
        <taxon>Bacteria</taxon>
        <taxon>Bacillati</taxon>
        <taxon>Bacillota</taxon>
        <taxon>Clostridia</taxon>
        <taxon>Lachnospirales</taxon>
        <taxon>Lachnospiraceae</taxon>
        <taxon>Acetatifactor</taxon>
    </lineage>
</organism>
<sequence>MTGKEAKERLEKQYKRQNEHIKENYDRVSITLPKGTKERIKKKGETVNGYITRLVIADLNEAEPEQSAHQKDFSDVPFMNQ</sequence>
<reference evidence="2" key="2">
    <citation type="submission" date="2021-04" db="EMBL/GenBank/DDBJ databases">
        <authorList>
            <person name="Gilroy R."/>
        </authorList>
    </citation>
    <scope>NUCLEOTIDE SEQUENCE</scope>
    <source>
        <strain evidence="2">CHK195-6426</strain>
    </source>
</reference>
<dbReference type="RefSeq" id="WP_318705026.1">
    <property type="nucleotide sequence ID" value="NZ_CALWMU010000054.1"/>
</dbReference>
<dbReference type="EMBL" id="DXGH01000039">
    <property type="protein sequence ID" value="HIW81349.1"/>
    <property type="molecule type" value="Genomic_DNA"/>
</dbReference>
<reference evidence="2" key="1">
    <citation type="journal article" date="2021" name="PeerJ">
        <title>Extensive microbial diversity within the chicken gut microbiome revealed by metagenomics and culture.</title>
        <authorList>
            <person name="Gilroy R."/>
            <person name="Ravi A."/>
            <person name="Getino M."/>
            <person name="Pursley I."/>
            <person name="Horton D.L."/>
            <person name="Alikhan N.F."/>
            <person name="Baker D."/>
            <person name="Gharbi K."/>
            <person name="Hall N."/>
            <person name="Watson M."/>
            <person name="Adriaenssens E.M."/>
            <person name="Foster-Nyarko E."/>
            <person name="Jarju S."/>
            <person name="Secka A."/>
            <person name="Antonio M."/>
            <person name="Oren A."/>
            <person name="Chaudhuri R.R."/>
            <person name="La Ragione R."/>
            <person name="Hildebrand F."/>
            <person name="Pallen M.J."/>
        </authorList>
    </citation>
    <scope>NUCLEOTIDE SEQUENCE</scope>
    <source>
        <strain evidence="2">CHK195-6426</strain>
    </source>
</reference>
<evidence type="ECO:0000313" key="2">
    <source>
        <dbReference type="EMBL" id="HIW81349.1"/>
    </source>
</evidence>
<dbReference type="Proteomes" id="UP000824265">
    <property type="component" value="Unassembled WGS sequence"/>
</dbReference>
<name>A0A9D1R4Y1_9FIRM</name>
<feature type="region of interest" description="Disordered" evidence="1">
    <location>
        <begin position="62"/>
        <end position="81"/>
    </location>
</feature>
<accession>A0A9D1R4Y1</accession>
<evidence type="ECO:0000313" key="3">
    <source>
        <dbReference type="Proteomes" id="UP000824265"/>
    </source>
</evidence>
<gene>
    <name evidence="2" type="ORF">H9742_07450</name>
</gene>
<dbReference type="AlphaFoldDB" id="A0A9D1R4Y1"/>
<comment type="caution">
    <text evidence="2">The sequence shown here is derived from an EMBL/GenBank/DDBJ whole genome shotgun (WGS) entry which is preliminary data.</text>
</comment>
<evidence type="ECO:0000256" key="1">
    <source>
        <dbReference type="SAM" id="MobiDB-lite"/>
    </source>
</evidence>
<proteinExistence type="predicted"/>